<dbReference type="InterPro" id="IPR010323">
    <property type="entry name" value="DUF924"/>
</dbReference>
<evidence type="ECO:0000313" key="1">
    <source>
        <dbReference type="EMBL" id="ONH81165.1"/>
    </source>
</evidence>
<reference evidence="1" key="1">
    <citation type="submission" date="2016-12" db="EMBL/GenBank/DDBJ databases">
        <title>Draft genome sequence of Roseomonas mucosa strain AU37, isolated from a peripheral intravenous catheter.</title>
        <authorList>
            <person name="Choudhury M.A."/>
            <person name="Sidjabat H.E."/>
            <person name="Wailan A.M."/>
            <person name="Zhang L."/>
            <person name="Marsh N.M."/>
            <person name="Rickard C.M."/>
            <person name="Davies M."/>
            <person name="Mcmillan D.J."/>
        </authorList>
    </citation>
    <scope>NUCLEOTIDE SEQUENCE [LARGE SCALE GENOMIC DNA]</scope>
    <source>
        <strain evidence="1">AU37</strain>
    </source>
</reference>
<evidence type="ECO:0000313" key="2">
    <source>
        <dbReference type="Proteomes" id="UP000054844"/>
    </source>
</evidence>
<accession>A0A1S8D139</accession>
<dbReference type="Gene3D" id="1.25.40.10">
    <property type="entry name" value="Tetratricopeptide repeat domain"/>
    <property type="match status" value="1"/>
</dbReference>
<feature type="non-terminal residue" evidence="1">
    <location>
        <position position="191"/>
    </location>
</feature>
<dbReference type="STRING" id="207340.APZ41_021365"/>
<dbReference type="Gene3D" id="1.20.58.320">
    <property type="entry name" value="TPR-like"/>
    <property type="match status" value="1"/>
</dbReference>
<name>A0A1S8D139_9PROT</name>
<sequence>MTAEHAESLLAFWREAGPERWFAKDDGFDAACRHRFEALHLEASRGPVAPWTEAPDTALAFILLTDQIPRNLYRRSAHAFATDPLALATANLAIARGHDQATEPVLRPFLYLPFEHSEDPRDQARSVQLFAHHAEQTGDTHSLHWARLHDDIIRRFGRFPHRNDALGRATTPEEQAFLDAGGFSGLSLIHI</sequence>
<dbReference type="Proteomes" id="UP000054844">
    <property type="component" value="Unassembled WGS sequence"/>
</dbReference>
<dbReference type="RefSeq" id="WP_076970478.1">
    <property type="nucleotide sequence ID" value="NZ_LLWF02000177.1"/>
</dbReference>
<organism evidence="1 2">
    <name type="scientific">Roseomonas mucosa</name>
    <dbReference type="NCBI Taxonomy" id="207340"/>
    <lineage>
        <taxon>Bacteria</taxon>
        <taxon>Pseudomonadati</taxon>
        <taxon>Pseudomonadota</taxon>
        <taxon>Alphaproteobacteria</taxon>
        <taxon>Acetobacterales</taxon>
        <taxon>Roseomonadaceae</taxon>
        <taxon>Roseomonas</taxon>
    </lineage>
</organism>
<keyword evidence="2" id="KW-1185">Reference proteome</keyword>
<protein>
    <recommendedName>
        <fullName evidence="3">DUF924 domain-containing protein</fullName>
    </recommendedName>
</protein>
<comment type="caution">
    <text evidence="1">The sequence shown here is derived from an EMBL/GenBank/DDBJ whole genome shotgun (WGS) entry which is preliminary data.</text>
</comment>
<dbReference type="SUPFAM" id="SSF48452">
    <property type="entry name" value="TPR-like"/>
    <property type="match status" value="1"/>
</dbReference>
<proteinExistence type="predicted"/>
<dbReference type="AlphaFoldDB" id="A0A1S8D139"/>
<evidence type="ECO:0008006" key="3">
    <source>
        <dbReference type="Google" id="ProtNLM"/>
    </source>
</evidence>
<dbReference type="Pfam" id="PF06041">
    <property type="entry name" value="DUF924"/>
    <property type="match status" value="1"/>
</dbReference>
<dbReference type="EMBL" id="LLWF02000177">
    <property type="protein sequence ID" value="ONH81165.1"/>
    <property type="molecule type" value="Genomic_DNA"/>
</dbReference>
<gene>
    <name evidence="1" type="ORF">APZ41_021365</name>
</gene>
<dbReference type="InterPro" id="IPR011990">
    <property type="entry name" value="TPR-like_helical_dom_sf"/>
</dbReference>
<dbReference type="OrthoDB" id="7593450at2"/>